<reference evidence="2 3" key="1">
    <citation type="journal article" date="2023" name="Antonie Van Leeuwenhoek">
        <title>Mesoterricola silvestris gen. nov., sp. nov., Mesoterricola sediminis sp. nov., Geothrix oryzae sp. nov., Geothrix edaphica sp. nov., Geothrix rubra sp. nov., and Geothrix limicola sp. nov., six novel members of Acidobacteriota isolated from soils.</title>
        <authorList>
            <person name="Itoh H."/>
            <person name="Sugisawa Y."/>
            <person name="Mise K."/>
            <person name="Xu Z."/>
            <person name="Kuniyasu M."/>
            <person name="Ushijima N."/>
            <person name="Kawano K."/>
            <person name="Kobayashi E."/>
            <person name="Shiratori Y."/>
            <person name="Masuda Y."/>
            <person name="Senoo K."/>
        </authorList>
    </citation>
    <scope>NUCLEOTIDE SEQUENCE [LARGE SCALE GENOMIC DNA]</scope>
    <source>
        <strain evidence="2 3">Red804</strain>
    </source>
</reference>
<feature type="transmembrane region" description="Helical" evidence="1">
    <location>
        <begin position="12"/>
        <end position="36"/>
    </location>
</feature>
<proteinExistence type="predicted"/>
<keyword evidence="1" id="KW-0812">Transmembrane</keyword>
<dbReference type="EMBL" id="BSDE01000005">
    <property type="protein sequence ID" value="GLH74000.1"/>
    <property type="molecule type" value="Genomic_DNA"/>
</dbReference>
<sequence>MAKRRLRFAEQGFSLVELLIALFFTMVLMAGMANVFKASLSTYYTSGETLSSVRRNRMSVDLLIDDLNTSCMYLTDLSTTPTVSAAVPPFYILPNMPIQKDGAPVPSTNDPATADELYFYMDQALGFEGTLGTVAPQRTASELVVAGVAPTVADNTYTINCSDNASYAKLVAKGQVFIFKDSWEAAYIQDIPNAPTGSSVTVVAGPAPNAAVTGVGSAGLPAKAKHLPQSGVVFVQPAQMVRYRIQILNLDPANPNGIPCLVRDQGNYDPTTFTATAPQQVIAENVSGFKVYMSTNAGTSWAGMQASGTPATYTGFTNGWDQGIRAEVDAQLAASGRPDFKSTRSTEHWIRSVPTLIRVDVTTRTATQRTEYSAAGNTLAYRNLTQSLVFVPRHSGLPLN</sequence>
<dbReference type="PROSITE" id="PS00409">
    <property type="entry name" value="PROKAR_NTER_METHYL"/>
    <property type="match status" value="1"/>
</dbReference>
<accession>A0ABQ5QIJ7</accession>
<evidence type="ECO:0000256" key="1">
    <source>
        <dbReference type="SAM" id="Phobius"/>
    </source>
</evidence>
<keyword evidence="1" id="KW-1133">Transmembrane helix</keyword>
<keyword evidence="3" id="KW-1185">Reference proteome</keyword>
<comment type="caution">
    <text evidence="2">The sequence shown here is derived from an EMBL/GenBank/DDBJ whole genome shotgun (WGS) entry which is preliminary data.</text>
</comment>
<keyword evidence="1" id="KW-0472">Membrane</keyword>
<dbReference type="Proteomes" id="UP001165069">
    <property type="component" value="Unassembled WGS sequence"/>
</dbReference>
<dbReference type="InterPro" id="IPR012902">
    <property type="entry name" value="N_methyl_site"/>
</dbReference>
<dbReference type="RefSeq" id="WP_285575803.1">
    <property type="nucleotide sequence ID" value="NZ_BSDE01000005.1"/>
</dbReference>
<evidence type="ECO:0000313" key="3">
    <source>
        <dbReference type="Proteomes" id="UP001165069"/>
    </source>
</evidence>
<organism evidence="2 3">
    <name type="scientific">Geothrix limicola</name>
    <dbReference type="NCBI Taxonomy" id="2927978"/>
    <lineage>
        <taxon>Bacteria</taxon>
        <taxon>Pseudomonadati</taxon>
        <taxon>Acidobacteriota</taxon>
        <taxon>Holophagae</taxon>
        <taxon>Holophagales</taxon>
        <taxon>Holophagaceae</taxon>
        <taxon>Geothrix</taxon>
    </lineage>
</organism>
<evidence type="ECO:0008006" key="4">
    <source>
        <dbReference type="Google" id="ProtNLM"/>
    </source>
</evidence>
<evidence type="ECO:0000313" key="2">
    <source>
        <dbReference type="EMBL" id="GLH74000.1"/>
    </source>
</evidence>
<protein>
    <recommendedName>
        <fullName evidence="4">Prepilin-type N-terminal cleavage/methylation domain-containing protein</fullName>
    </recommendedName>
</protein>
<name>A0ABQ5QIJ7_9BACT</name>
<gene>
    <name evidence="2" type="ORF">GETHLI_25020</name>
</gene>